<organism evidence="2 3">
    <name type="scientific">Corynebacterium testudinoris</name>
    <dbReference type="NCBI Taxonomy" id="136857"/>
    <lineage>
        <taxon>Bacteria</taxon>
        <taxon>Bacillati</taxon>
        <taxon>Actinomycetota</taxon>
        <taxon>Actinomycetes</taxon>
        <taxon>Mycobacteriales</taxon>
        <taxon>Corynebacteriaceae</taxon>
        <taxon>Corynebacterium</taxon>
    </lineage>
</organism>
<dbReference type="AlphaFoldDB" id="A0A0G3H9W1"/>
<reference evidence="2 3" key="1">
    <citation type="journal article" date="2015" name="Genome Announc.">
        <title>Complete Genome Sequence of the Type Strain Corynebacterium testudinoris DSM 44614, Recovered from Necrotic Lesions in the Mouth of a Tortoise.</title>
        <authorList>
            <person name="Ruckert C."/>
            <person name="Kriete M."/>
            <person name="Jaenicke S."/>
            <person name="Winkler A."/>
            <person name="Tauch A."/>
        </authorList>
    </citation>
    <scope>NUCLEOTIDE SEQUENCE [LARGE SCALE GENOMIC DNA]</scope>
    <source>
        <strain evidence="2 3">DSM 44614</strain>
    </source>
</reference>
<reference evidence="3" key="2">
    <citation type="submission" date="2015-05" db="EMBL/GenBank/DDBJ databases">
        <title>Complete genome sequence of Corynebacterium testudinoris DSM 44614, recovered from necrotic lesions in the mouth of a tortoise.</title>
        <authorList>
            <person name="Ruckert C."/>
            <person name="Albersmeier A."/>
            <person name="Winkler A."/>
            <person name="Tauch A."/>
        </authorList>
    </citation>
    <scope>NUCLEOTIDE SEQUENCE [LARGE SCALE GENOMIC DNA]</scope>
    <source>
        <strain evidence="3">DSM 44614</strain>
    </source>
</reference>
<dbReference type="RefSeq" id="WP_047252378.1">
    <property type="nucleotide sequence ID" value="NZ_CP011545.1"/>
</dbReference>
<feature type="signal peptide" evidence="1">
    <location>
        <begin position="1"/>
        <end position="29"/>
    </location>
</feature>
<dbReference type="STRING" id="136857.CTEST_02435"/>
<feature type="chain" id="PRO_5038719059" description="Secreted protein" evidence="1">
    <location>
        <begin position="30"/>
        <end position="414"/>
    </location>
</feature>
<dbReference type="KEGG" id="cted:CTEST_02435"/>
<dbReference type="Proteomes" id="UP000035540">
    <property type="component" value="Chromosome"/>
</dbReference>
<dbReference type="InterPro" id="IPR011044">
    <property type="entry name" value="Quino_amine_DH_bsu"/>
</dbReference>
<dbReference type="Gene3D" id="2.130.10.10">
    <property type="entry name" value="YVTN repeat-like/Quinoprotein amine dehydrogenase"/>
    <property type="match status" value="1"/>
</dbReference>
<keyword evidence="1" id="KW-0732">Signal</keyword>
<dbReference type="EMBL" id="CP011545">
    <property type="protein sequence ID" value="AKK07942.1"/>
    <property type="molecule type" value="Genomic_DNA"/>
</dbReference>
<accession>A0A0G3H9W1</accession>
<keyword evidence="3" id="KW-1185">Reference proteome</keyword>
<proteinExistence type="predicted"/>
<gene>
    <name evidence="2" type="ORF">CTEST_02435</name>
</gene>
<evidence type="ECO:0000313" key="2">
    <source>
        <dbReference type="EMBL" id="AKK07942.1"/>
    </source>
</evidence>
<sequence>MTNVRARRRLLFPAATLTLSALLVGCTSGQSTPTTSEAPSVATAAKEPVEVRVAQQRLAISHDGGVTVVDVTPGTQPRELATIEADGYLRLNPAGDDRHVFVSTSEGFRALDLGAWTEPHDDHAHHYAGDPVLTDRLITASKPGHVVAGEGHVVLFDDGTGEVTTLDTAAAELPTTSTFTLTPHHGIAVPSGHDYLVTTVGDDGKTRTGIAVVDVDGTQLQAFPECPGTHGAAEAHNAVLFGCTDGALIWNNGATTKVAAPDAYGRIGNQASVPSSPIVLGDYKVDKDADLERPTRVTLIDTATGDLKLVDLGTSYTFRSLGMSESGTPVVLGTDGSLHVLDAAAGTVTRTIPVLGEWEESLEWQDPRPTLLIDGETAYVTDPSTKELFVVDLLTGETTSTLTLSQVPDEVTAA</sequence>
<dbReference type="PATRIC" id="fig|136857.5.peg.477"/>
<dbReference type="InterPro" id="IPR015943">
    <property type="entry name" value="WD40/YVTN_repeat-like_dom_sf"/>
</dbReference>
<protein>
    <recommendedName>
        <fullName evidence="4">Secreted protein</fullName>
    </recommendedName>
</protein>
<dbReference type="SUPFAM" id="SSF50969">
    <property type="entry name" value="YVTN repeat-like/Quinoprotein amine dehydrogenase"/>
    <property type="match status" value="1"/>
</dbReference>
<dbReference type="PROSITE" id="PS51257">
    <property type="entry name" value="PROKAR_LIPOPROTEIN"/>
    <property type="match status" value="1"/>
</dbReference>
<evidence type="ECO:0000313" key="3">
    <source>
        <dbReference type="Proteomes" id="UP000035540"/>
    </source>
</evidence>
<name>A0A0G3H9W1_9CORY</name>
<evidence type="ECO:0008006" key="4">
    <source>
        <dbReference type="Google" id="ProtNLM"/>
    </source>
</evidence>
<evidence type="ECO:0000256" key="1">
    <source>
        <dbReference type="SAM" id="SignalP"/>
    </source>
</evidence>